<comment type="similarity">
    <text evidence="2">Belongs to the bacterial sugar transferase family.</text>
</comment>
<evidence type="ECO:0000256" key="1">
    <source>
        <dbReference type="ARBA" id="ARBA00004141"/>
    </source>
</evidence>
<dbReference type="InterPro" id="IPR003362">
    <property type="entry name" value="Bact_transf"/>
</dbReference>
<dbReference type="Proteomes" id="UP000229757">
    <property type="component" value="Chromosome"/>
</dbReference>
<keyword evidence="3 9" id="KW-0808">Transferase</keyword>
<dbReference type="InterPro" id="IPR017464">
    <property type="entry name" value="Sugar_tfrase_EpsB_2"/>
</dbReference>
<feature type="transmembrane region" description="Helical" evidence="7">
    <location>
        <begin position="12"/>
        <end position="33"/>
    </location>
</feature>
<evidence type="ECO:0000256" key="4">
    <source>
        <dbReference type="ARBA" id="ARBA00022692"/>
    </source>
</evidence>
<evidence type="ECO:0000256" key="5">
    <source>
        <dbReference type="ARBA" id="ARBA00022989"/>
    </source>
</evidence>
<sequence length="468" mass="52992">MSYINIAKNHRHLPYLVLAVLEFFLLFLSLYIVKAIQILLNVLPESTLSSDPVVAMIYAAFLSCDSLAMGVYLAMMRDSFKAMFFRTLVAYCFLGVLSLSLLSSIWPFFNLVGSNLFWVVMVSTGLTLIARRIFNRLVASDRLSLRVLVLGTDATARQLQIECEQHRRSLNIRVVAYLGSAQAAIAPSQCAALPEDLLRYCIDQRIVEIIVAQQERRGSDDSNALMNELIRCKLHGIAVTHALSFYERELQRVKLDILEPSWIIFANGFPVSRLRDLTKRLFDLSICLVLALVLVPFMTIAALLVFFETGRPILYSQVRVGKGAHRFKIYKLRSMRQDAEQGGNAVWAKANDDRVTKVGAFLRNTRLDEIPQLWNVLRGEMSFVGPRPERPEFVAQLNEKIPFYAHRHTVKPGLMGWAQLNYPYGASVADAKGKLEYDLYYAKNHSLLMDLLIVIQTVEVILLGKGVR</sequence>
<feature type="transmembrane region" description="Helical" evidence="7">
    <location>
        <begin position="115"/>
        <end position="134"/>
    </location>
</feature>
<evidence type="ECO:0000259" key="8">
    <source>
        <dbReference type="Pfam" id="PF02397"/>
    </source>
</evidence>
<dbReference type="KEGG" id="rfo:REIFOR_00243"/>
<evidence type="ECO:0000313" key="10">
    <source>
        <dbReference type="Proteomes" id="UP000229757"/>
    </source>
</evidence>
<dbReference type="NCBIfam" id="TIGR03025">
    <property type="entry name" value="EPS_sugtrans"/>
    <property type="match status" value="1"/>
</dbReference>
<organism evidence="9 10">
    <name type="scientific">Reinekea forsetii</name>
    <dbReference type="NCBI Taxonomy" id="1336806"/>
    <lineage>
        <taxon>Bacteria</taxon>
        <taxon>Pseudomonadati</taxon>
        <taxon>Pseudomonadota</taxon>
        <taxon>Gammaproteobacteria</taxon>
        <taxon>Oceanospirillales</taxon>
        <taxon>Saccharospirillaceae</taxon>
        <taxon>Reinekea</taxon>
    </lineage>
</organism>
<dbReference type="RefSeq" id="WP_100258656.1">
    <property type="nucleotide sequence ID" value="NZ_CP011797.1"/>
</dbReference>
<feature type="domain" description="Bacterial sugar transferase" evidence="8">
    <location>
        <begin position="279"/>
        <end position="462"/>
    </location>
</feature>
<feature type="transmembrane region" description="Helical" evidence="7">
    <location>
        <begin position="88"/>
        <end position="109"/>
    </location>
</feature>
<evidence type="ECO:0000256" key="2">
    <source>
        <dbReference type="ARBA" id="ARBA00006464"/>
    </source>
</evidence>
<dbReference type="GO" id="GO:0016020">
    <property type="term" value="C:membrane"/>
    <property type="evidence" value="ECO:0007669"/>
    <property type="project" value="UniProtKB-SubCell"/>
</dbReference>
<keyword evidence="6 7" id="KW-0472">Membrane</keyword>
<proteinExistence type="inferred from homology"/>
<dbReference type="EMBL" id="CP011797">
    <property type="protein sequence ID" value="ATX75420.1"/>
    <property type="molecule type" value="Genomic_DNA"/>
</dbReference>
<dbReference type="PANTHER" id="PTHR30576:SF0">
    <property type="entry name" value="UNDECAPRENYL-PHOSPHATE N-ACETYLGALACTOSAMINYL 1-PHOSPHATE TRANSFERASE-RELATED"/>
    <property type="match status" value="1"/>
</dbReference>
<dbReference type="Pfam" id="PF02397">
    <property type="entry name" value="Bac_transf"/>
    <property type="match status" value="1"/>
</dbReference>
<comment type="subcellular location">
    <subcellularLocation>
        <location evidence="1">Membrane</location>
        <topology evidence="1">Multi-pass membrane protein</topology>
    </subcellularLocation>
</comment>
<keyword evidence="10" id="KW-1185">Reference proteome</keyword>
<dbReference type="AlphaFoldDB" id="A0A2K8KKA4"/>
<dbReference type="InterPro" id="IPR017475">
    <property type="entry name" value="EPS_sugar_tfrase"/>
</dbReference>
<dbReference type="GO" id="GO:0016780">
    <property type="term" value="F:phosphotransferase activity, for other substituted phosphate groups"/>
    <property type="evidence" value="ECO:0007669"/>
    <property type="project" value="TreeGrafter"/>
</dbReference>
<protein>
    <submittedName>
        <fullName evidence="9">UDP-phosphate galactose phosphotransferase</fullName>
    </submittedName>
</protein>
<feature type="transmembrane region" description="Helical" evidence="7">
    <location>
        <begin position="281"/>
        <end position="307"/>
    </location>
</feature>
<dbReference type="NCBIfam" id="TIGR03013">
    <property type="entry name" value="EpsB_2"/>
    <property type="match status" value="1"/>
</dbReference>
<evidence type="ECO:0000313" key="9">
    <source>
        <dbReference type="EMBL" id="ATX75420.1"/>
    </source>
</evidence>
<keyword evidence="5 7" id="KW-1133">Transmembrane helix</keyword>
<dbReference type="OrthoDB" id="9808602at2"/>
<name>A0A2K8KKA4_9GAMM</name>
<gene>
    <name evidence="9" type="ORF">REIFOR_00243</name>
</gene>
<feature type="transmembrane region" description="Helical" evidence="7">
    <location>
        <begin position="53"/>
        <end position="76"/>
    </location>
</feature>
<accession>A0A2K8KKA4</accession>
<evidence type="ECO:0000256" key="3">
    <source>
        <dbReference type="ARBA" id="ARBA00022679"/>
    </source>
</evidence>
<evidence type="ECO:0000256" key="7">
    <source>
        <dbReference type="SAM" id="Phobius"/>
    </source>
</evidence>
<dbReference type="PANTHER" id="PTHR30576">
    <property type="entry name" value="COLANIC BIOSYNTHESIS UDP-GLUCOSE LIPID CARRIER TRANSFERASE"/>
    <property type="match status" value="1"/>
</dbReference>
<keyword evidence="4 7" id="KW-0812">Transmembrane</keyword>
<reference evidence="9 10" key="1">
    <citation type="journal article" date="2017" name="Environ. Microbiol.">
        <title>Genomic and physiological analyses of 'Reinekea forsetii' reveal a versatile opportunistic lifestyle during spring algae blooms.</title>
        <authorList>
            <person name="Avci B."/>
            <person name="Hahnke R.L."/>
            <person name="Chafee M."/>
            <person name="Fischer T."/>
            <person name="Gruber-Vodicka H."/>
            <person name="Tegetmeyer H.E."/>
            <person name="Harder J."/>
            <person name="Fuchs B.M."/>
            <person name="Amann R.I."/>
            <person name="Teeling H."/>
        </authorList>
    </citation>
    <scope>NUCLEOTIDE SEQUENCE [LARGE SCALE GENOMIC DNA]</scope>
    <source>
        <strain evidence="9 10">Hel1_31_D35</strain>
    </source>
</reference>
<evidence type="ECO:0000256" key="6">
    <source>
        <dbReference type="ARBA" id="ARBA00023136"/>
    </source>
</evidence>